<proteinExistence type="predicted"/>
<accession>A0A914I714</accession>
<evidence type="ECO:0000256" key="1">
    <source>
        <dbReference type="SAM" id="Phobius"/>
    </source>
</evidence>
<sequence>MSDNPKKVEKRLKEIFVCDDVLFGVFKFCGPFVLGLKFALISDRFDRLVDAHFKLNEWSLDVLEIRRAKGRKSAAIVKCNRWSQVLHSMPIPTEEPLPDKVFGFECLKISYIDQSVIEFLQSIRRVFDSKGVNLCFKLNYGNRSWGITWHRIWPLFKANICGISLALSNLDRLRRFSPTVLDDCAKLRFIHSVDCFSLFPADDSVAKWLHIPCGDGLPKVLGCNALNTERMEGLKLAFVSSVTSVSFIIGFNNPPYRYCWLAPFELRNNLTGERLVLRRFVEDFWLLVRCPIERDEEKWAEWEKEAAMWGCGPPEWRTYMSGWEKEEIAWGAWRPWNQIQIDFKSSDIGEWAADKDEGPRVSPKSE</sequence>
<reference evidence="3" key="1">
    <citation type="submission" date="2022-11" db="UniProtKB">
        <authorList>
            <consortium name="WormBaseParasite"/>
        </authorList>
    </citation>
    <scope>IDENTIFICATION</scope>
</reference>
<dbReference type="Proteomes" id="UP000887572">
    <property type="component" value="Unplaced"/>
</dbReference>
<keyword evidence="2" id="KW-1185">Reference proteome</keyword>
<dbReference type="AlphaFoldDB" id="A0A914I714"/>
<organism evidence="2 3">
    <name type="scientific">Globodera rostochiensis</name>
    <name type="common">Golden nematode worm</name>
    <name type="synonym">Heterodera rostochiensis</name>
    <dbReference type="NCBI Taxonomy" id="31243"/>
    <lineage>
        <taxon>Eukaryota</taxon>
        <taxon>Metazoa</taxon>
        <taxon>Ecdysozoa</taxon>
        <taxon>Nematoda</taxon>
        <taxon>Chromadorea</taxon>
        <taxon>Rhabditida</taxon>
        <taxon>Tylenchina</taxon>
        <taxon>Tylenchomorpha</taxon>
        <taxon>Tylenchoidea</taxon>
        <taxon>Heteroderidae</taxon>
        <taxon>Heteroderinae</taxon>
        <taxon>Globodera</taxon>
    </lineage>
</organism>
<protein>
    <submittedName>
        <fullName evidence="3">Uncharacterized protein</fullName>
    </submittedName>
</protein>
<evidence type="ECO:0000313" key="2">
    <source>
        <dbReference type="Proteomes" id="UP000887572"/>
    </source>
</evidence>
<feature type="transmembrane region" description="Helical" evidence="1">
    <location>
        <begin position="21"/>
        <end position="40"/>
    </location>
</feature>
<dbReference type="WBParaSite" id="Gr19_v10_g750.t1">
    <property type="protein sequence ID" value="Gr19_v10_g750.t1"/>
    <property type="gene ID" value="Gr19_v10_g750"/>
</dbReference>
<name>A0A914I714_GLORO</name>
<keyword evidence="1" id="KW-0812">Transmembrane</keyword>
<keyword evidence="1" id="KW-1133">Transmembrane helix</keyword>
<keyword evidence="1" id="KW-0472">Membrane</keyword>
<evidence type="ECO:0000313" key="3">
    <source>
        <dbReference type="WBParaSite" id="Gr19_v10_g750.t1"/>
    </source>
</evidence>